<organism evidence="2 3">
    <name type="scientific">Lentinula raphanica</name>
    <dbReference type="NCBI Taxonomy" id="153919"/>
    <lineage>
        <taxon>Eukaryota</taxon>
        <taxon>Fungi</taxon>
        <taxon>Dikarya</taxon>
        <taxon>Basidiomycota</taxon>
        <taxon>Agaricomycotina</taxon>
        <taxon>Agaricomycetes</taxon>
        <taxon>Agaricomycetidae</taxon>
        <taxon>Agaricales</taxon>
        <taxon>Marasmiineae</taxon>
        <taxon>Omphalotaceae</taxon>
        <taxon>Lentinula</taxon>
    </lineage>
</organism>
<comment type="caution">
    <text evidence="2">The sequence shown here is derived from an EMBL/GenBank/DDBJ whole genome shotgun (WGS) entry which is preliminary data.</text>
</comment>
<name>A0AA38NVS3_9AGAR</name>
<feature type="region of interest" description="Disordered" evidence="1">
    <location>
        <begin position="1"/>
        <end position="24"/>
    </location>
</feature>
<sequence length="854" mass="94715">MASSSKRPPPRPTPQAPASQPLRKKLSVRPVDTLDIDAVHRVHFDRSLRELGKVANDSDALFLPASAEECSLLVNRWKHLPNTASPAFSLPRYTHIDDVNFRAVLDQNVDDIRPDTFYPPQLSTFCRTFSTGAVSAAEGYQLYQALVFLQRGLSRLIRGHLSKVEIHRRLMSFTALPNFSHSLEYYQLYWHGRQNCPLVAPLLVILLCEFCEEHLTAAEYAARVYDVRKRDGPGMSSKTRDRLLEDIREVIELQDLAIPLPFDPSTREGQLILTVTNQGSRVDKISHPVFHTVLQPDPDFHISAQKKTLPSPVTKTRLRPPSPDFDVVTPHPPTNPARPKRRLPQAFPVPSSDVEMEGEDEEIFKSPGTPDVLVIRQSIARAAKSKPLLPEEVRKAPTPPAGVKRDHSPGTTKSEPATAEPPKKKRRTQKAAGKSRAGSTVPTLDDPATPADMESLRIQEGEPAYFHGDDTRVTAHANFLTNPSFQVKTPFSQLIRKAVATNKRGSKIPFLRAPKWKVSEEMKNFGAFATIGDTTFSLQGLSRFGYASSRFLWPTNNRTLPSPEALYSTNNCLTCTTRGEVCESSEKHGGPCRQCNGTHRSCPSCLSLDDHRDRFLALHKHVQGYPDGYAASLDYYASALDRITKLQATFAPLFQDATQDLLKGMRQVRDSSFDLNVVLSRWADDNPNLPLDYDTLTWLATLFGWNSACNLTDYLANPDDLPRLEEFMREQLPPPPDSADPAPANIPRSAKSSPQASPVVSIPGPPDPQPLSRRRPAAAVPSNFHPSPSRRPVSTSIPTSSTTQDDEAEDDDDDEDEEEEEDDDEPAGTAVDHALLPEYASDEEDDPAAGAVVE</sequence>
<evidence type="ECO:0000256" key="1">
    <source>
        <dbReference type="SAM" id="MobiDB-lite"/>
    </source>
</evidence>
<dbReference type="PANTHER" id="PTHR48125:SF12">
    <property type="entry name" value="AT HOOK TRANSCRIPTION FACTOR FAMILY-RELATED"/>
    <property type="match status" value="1"/>
</dbReference>
<gene>
    <name evidence="2" type="ORF">F5878DRAFT_667484</name>
</gene>
<feature type="compositionally biased region" description="Acidic residues" evidence="1">
    <location>
        <begin position="804"/>
        <end position="826"/>
    </location>
</feature>
<protein>
    <submittedName>
        <fullName evidence="2">Uncharacterized protein</fullName>
    </submittedName>
</protein>
<accession>A0AA38NVS3</accession>
<feature type="region of interest" description="Disordered" evidence="1">
    <location>
        <begin position="386"/>
        <end position="450"/>
    </location>
</feature>
<dbReference type="Proteomes" id="UP001163846">
    <property type="component" value="Unassembled WGS sequence"/>
</dbReference>
<reference evidence="2" key="1">
    <citation type="submission" date="2022-08" db="EMBL/GenBank/DDBJ databases">
        <authorList>
            <consortium name="DOE Joint Genome Institute"/>
            <person name="Min B."/>
            <person name="Riley R."/>
            <person name="Sierra-Patev S."/>
            <person name="Naranjo-Ortiz M."/>
            <person name="Looney B."/>
            <person name="Konkel Z."/>
            <person name="Slot J.C."/>
            <person name="Sakamoto Y."/>
            <person name="Steenwyk J.L."/>
            <person name="Rokas A."/>
            <person name="Carro J."/>
            <person name="Camarero S."/>
            <person name="Ferreira P."/>
            <person name="Molpeceres G."/>
            <person name="Ruiz-Duenas F.J."/>
            <person name="Serrano A."/>
            <person name="Henrissat B."/>
            <person name="Drula E."/>
            <person name="Hughes K.W."/>
            <person name="Mata J.L."/>
            <person name="Ishikawa N.K."/>
            <person name="Vargas-Isla R."/>
            <person name="Ushijima S."/>
            <person name="Smith C.A."/>
            <person name="Ahrendt S."/>
            <person name="Andreopoulos W."/>
            <person name="He G."/>
            <person name="Labutti K."/>
            <person name="Lipzen A."/>
            <person name="Ng V."/>
            <person name="Sandor L."/>
            <person name="Barry K."/>
            <person name="Martinez A.T."/>
            <person name="Xiao Y."/>
            <person name="Gibbons J.G."/>
            <person name="Terashima K."/>
            <person name="Hibbett D.S."/>
            <person name="Grigoriev I.V."/>
        </authorList>
    </citation>
    <scope>NUCLEOTIDE SEQUENCE</scope>
    <source>
        <strain evidence="2">TFB9207</strain>
    </source>
</reference>
<feature type="compositionally biased region" description="Polar residues" evidence="1">
    <location>
        <begin position="305"/>
        <end position="314"/>
    </location>
</feature>
<feature type="compositionally biased region" description="Low complexity" evidence="1">
    <location>
        <begin position="786"/>
        <end position="803"/>
    </location>
</feature>
<feature type="region of interest" description="Disordered" evidence="1">
    <location>
        <begin position="302"/>
        <end position="369"/>
    </location>
</feature>
<feature type="region of interest" description="Disordered" evidence="1">
    <location>
        <begin position="730"/>
        <end position="854"/>
    </location>
</feature>
<keyword evidence="3" id="KW-1185">Reference proteome</keyword>
<dbReference type="EMBL" id="MU807417">
    <property type="protein sequence ID" value="KAJ3831502.1"/>
    <property type="molecule type" value="Genomic_DNA"/>
</dbReference>
<evidence type="ECO:0000313" key="2">
    <source>
        <dbReference type="EMBL" id="KAJ3831502.1"/>
    </source>
</evidence>
<dbReference type="PANTHER" id="PTHR48125">
    <property type="entry name" value="LP07818P1"/>
    <property type="match status" value="1"/>
</dbReference>
<evidence type="ECO:0000313" key="3">
    <source>
        <dbReference type="Proteomes" id="UP001163846"/>
    </source>
</evidence>
<proteinExistence type="predicted"/>
<dbReference type="AlphaFoldDB" id="A0AA38NVS3"/>